<sequence length="849" mass="93986">MSVGGGHEGERGYLHQHVFHAREPFRYGGGNGGNGGGEGGHEMSGVVSHLRGSPSVSGGGASVSGPASASVHPNHHGNGDGDGDAARGSHASSLSDSSVGLRRYKIADILSPADQEFLHDDDADDRGNWGDVAADDVRGLFGDAGLLVHDTFDVFGLGLHLGSELYSGKPCGLDHLVPDMGRVDEVSRPRRSSPSVSVGVDRVRHDVDGLGYPSSDDVSIATTTATTTFADFPMEEFSQHMYVKSGPLVDDEPLKSNKELIESTLKNFDLTGPHEAYLNKMTNSDLSYHMYPFAKDIESNEVVKILLKYSQGCSYLLTSLLSCSATFQFVQTRKVIHEQNSAKYTSVTLKLLSEAFPQEGGASNSGSGSNGSNTRALANDIEKLLLTILVLTSTFTAMAYFQNTAVENQPQSQQQSQQQTQRLPPSRALSWKTHLRGVKDLLLKYTDITQKNHGGSHAKCVSDGLALARVWFFAIESVAELNDPLGGTLKYSKKNISTVSDIIKTDAELDRSDMGYLWLQTGYFNREKNKEYHDALLRIGLITPPPSPPIPSHVRARSVQFNMYIGCSVYVVKLIDEFTKCLDLLRDSISKREDNNVNDKVHVKEEKHDAADHHRVDHYSQISGTRVAHIMSLIDSARQNEIVPGVKRENFMIPSTSPAHPHYSKPDKIHLPSSCYGQELTPQGEQIYYSWFDLSEQIHVDSFCLKLFTTRGLMKLARSHPLVNELKIRLLNGMFYIKSKPASDPSDIYVETQHYYTSKRLFDARAMMVQSCYRACSKLRCEDDEFEKLELYFRSLVKFGNGSSMMALDHVCKMRAKAREEREKVANGNVELRDEESDEVSNIDIIPFA</sequence>
<proteinExistence type="predicted"/>
<dbReference type="EMBL" id="OZ022407">
    <property type="protein sequence ID" value="CAK9437840.1"/>
    <property type="molecule type" value="Genomic_DNA"/>
</dbReference>
<evidence type="ECO:0000256" key="1">
    <source>
        <dbReference type="SAM" id="MobiDB-lite"/>
    </source>
</evidence>
<evidence type="ECO:0000313" key="3">
    <source>
        <dbReference type="Proteomes" id="UP001497383"/>
    </source>
</evidence>
<feature type="region of interest" description="Disordered" evidence="1">
    <location>
        <begin position="24"/>
        <end position="95"/>
    </location>
</feature>
<organism evidence="2 3">
    <name type="scientific">Lodderomyces beijingensis</name>
    <dbReference type="NCBI Taxonomy" id="1775926"/>
    <lineage>
        <taxon>Eukaryota</taxon>
        <taxon>Fungi</taxon>
        <taxon>Dikarya</taxon>
        <taxon>Ascomycota</taxon>
        <taxon>Saccharomycotina</taxon>
        <taxon>Pichiomycetes</taxon>
        <taxon>Debaryomycetaceae</taxon>
        <taxon>Candida/Lodderomyces clade</taxon>
        <taxon>Lodderomyces</taxon>
    </lineage>
</organism>
<dbReference type="Proteomes" id="UP001497383">
    <property type="component" value="Chromosome 3"/>
</dbReference>
<reference evidence="2 3" key="1">
    <citation type="submission" date="2024-03" db="EMBL/GenBank/DDBJ databases">
        <authorList>
            <person name="Brejova B."/>
        </authorList>
    </citation>
    <scope>NUCLEOTIDE SEQUENCE [LARGE SCALE GENOMIC DNA]</scope>
    <source>
        <strain evidence="2 3">CBS 14171</strain>
    </source>
</reference>
<protein>
    <submittedName>
        <fullName evidence="2">Uncharacterized protein</fullName>
    </submittedName>
</protein>
<dbReference type="RefSeq" id="XP_066829156.1">
    <property type="nucleotide sequence ID" value="XM_066972193.1"/>
</dbReference>
<accession>A0ABP0ZIM0</accession>
<name>A0ABP0ZIM0_9ASCO</name>
<dbReference type="InterPro" id="IPR021858">
    <property type="entry name" value="Fun_TF"/>
</dbReference>
<gene>
    <name evidence="2" type="ORF">LODBEIA_P22180</name>
</gene>
<dbReference type="Pfam" id="PF11951">
    <property type="entry name" value="Fungal_trans_2"/>
    <property type="match status" value="1"/>
</dbReference>
<keyword evidence="3" id="KW-1185">Reference proteome</keyword>
<evidence type="ECO:0000313" key="2">
    <source>
        <dbReference type="EMBL" id="CAK9437840.1"/>
    </source>
</evidence>
<dbReference type="GeneID" id="92207414"/>
<feature type="compositionally biased region" description="Gly residues" evidence="1">
    <location>
        <begin position="27"/>
        <end position="38"/>
    </location>
</feature>